<feature type="coiled-coil region" evidence="2">
    <location>
        <begin position="109"/>
        <end position="143"/>
    </location>
</feature>
<reference evidence="5 6" key="1">
    <citation type="submission" date="2018-06" db="EMBL/GenBank/DDBJ databases">
        <title>Complete Genome Sequence of Desulfobacter hydrogenophilus (DSM3380).</title>
        <authorList>
            <person name="Marietou A."/>
            <person name="Schreiber L."/>
            <person name="Marshall I."/>
            <person name="Jorgensen B."/>
        </authorList>
    </citation>
    <scope>NUCLEOTIDE SEQUENCE [LARGE SCALE GENOMIC DNA]</scope>
    <source>
        <strain evidence="5 6">DSM 3380</strain>
    </source>
</reference>
<dbReference type="PANTHER" id="PTHR30469:SF12">
    <property type="entry name" value="MULTIDRUG RESISTANCE PROTEIN MDTA"/>
    <property type="match status" value="1"/>
</dbReference>
<evidence type="ECO:0000313" key="5">
    <source>
        <dbReference type="EMBL" id="RAM02235.1"/>
    </source>
</evidence>
<dbReference type="EMBL" id="QLNI01000017">
    <property type="protein sequence ID" value="RAM02235.1"/>
    <property type="molecule type" value="Genomic_DNA"/>
</dbReference>
<evidence type="ECO:0000313" key="4">
    <source>
        <dbReference type="EMBL" id="QBH15088.1"/>
    </source>
</evidence>
<dbReference type="EMBL" id="CP036313">
    <property type="protein sequence ID" value="QBH15088.1"/>
    <property type="molecule type" value="Genomic_DNA"/>
</dbReference>
<dbReference type="GO" id="GO:0015562">
    <property type="term" value="F:efflux transmembrane transporter activity"/>
    <property type="evidence" value="ECO:0007669"/>
    <property type="project" value="TreeGrafter"/>
</dbReference>
<comment type="similarity">
    <text evidence="1">Belongs to the membrane fusion protein (MFP) (TC 8.A.1) family.</text>
</comment>
<dbReference type="Gene3D" id="1.10.287.470">
    <property type="entry name" value="Helix hairpin bin"/>
    <property type="match status" value="1"/>
</dbReference>
<dbReference type="Proteomes" id="UP000248798">
    <property type="component" value="Unassembled WGS sequence"/>
</dbReference>
<dbReference type="InterPro" id="IPR058625">
    <property type="entry name" value="MdtA-like_BSH"/>
</dbReference>
<dbReference type="InterPro" id="IPR006143">
    <property type="entry name" value="RND_pump_MFP"/>
</dbReference>
<evidence type="ECO:0000259" key="3">
    <source>
        <dbReference type="Pfam" id="PF25917"/>
    </source>
</evidence>
<keyword evidence="2" id="KW-0175">Coiled coil</keyword>
<evidence type="ECO:0000256" key="2">
    <source>
        <dbReference type="SAM" id="Coils"/>
    </source>
</evidence>
<proteinExistence type="inferred from homology"/>
<dbReference type="NCBIfam" id="TIGR01730">
    <property type="entry name" value="RND_mfp"/>
    <property type="match status" value="1"/>
</dbReference>
<dbReference type="AlphaFoldDB" id="A0A328FGY1"/>
<protein>
    <submittedName>
        <fullName evidence="4">Efflux RND transporter periplasmic adaptor subunit</fullName>
    </submittedName>
    <submittedName>
        <fullName evidence="5">Efflux transporter periplasmic adaptor subunit</fullName>
    </submittedName>
</protein>
<sequence length="390" mass="42086">MIRRISQIVVFLFALGLLVGLVFYIQGAIKAQAGLPGPEKGDVVRHPEVSVTSVSVGSYNAHITGYGSVSPHFELTLTARVAGQVTILSNSFETGKRVKKGEVIGRLDMTEYKDALAQAQKDLSDAKLSLLEEEREALQAKAEWISSGLTGEPASKLVFHEPQVAAAKAAVTAAKAAVETAKADLSYTRITVPFDVLVVERSVAPGSYVQAGSTIATLYSTDRAEITVSLSATQWSGLPDMATLNTSKWPVSLAHAQTGRQWTGYILRTSRQVDETSRQQNVIVALDHPLDSDTPLLFGAFVIVNIQGPPMSGLWELPGSAFSQKGEIWYVKADNTLASFTTEPVFSHGESIYVVPPKDIAGSAQKVLIHPLNHYLDDMTVTPVEENTHE</sequence>
<evidence type="ECO:0000256" key="1">
    <source>
        <dbReference type="ARBA" id="ARBA00009477"/>
    </source>
</evidence>
<evidence type="ECO:0000313" key="7">
    <source>
        <dbReference type="Proteomes" id="UP000293902"/>
    </source>
</evidence>
<reference evidence="4 7" key="2">
    <citation type="submission" date="2019-02" db="EMBL/GenBank/DDBJ databases">
        <title>Complete genome sequence of Desulfobacter hydrogenophilus AcRS1.</title>
        <authorList>
            <person name="Marietou A."/>
            <person name="Lund M.B."/>
            <person name="Marshall I.P.G."/>
            <person name="Schreiber L."/>
            <person name="Jorgensen B."/>
        </authorList>
    </citation>
    <scope>NUCLEOTIDE SEQUENCE [LARGE SCALE GENOMIC DNA]</scope>
    <source>
        <strain evidence="4 7">AcRS1</strain>
    </source>
</reference>
<dbReference type="OrthoDB" id="5318766at2"/>
<dbReference type="Pfam" id="PF25917">
    <property type="entry name" value="BSH_RND"/>
    <property type="match status" value="1"/>
</dbReference>
<feature type="domain" description="Multidrug resistance protein MdtA-like barrel-sandwich hybrid" evidence="3">
    <location>
        <begin position="76"/>
        <end position="216"/>
    </location>
</feature>
<dbReference type="Gene3D" id="2.40.30.170">
    <property type="match status" value="1"/>
</dbReference>
<dbReference type="GO" id="GO:1990281">
    <property type="term" value="C:efflux pump complex"/>
    <property type="evidence" value="ECO:0007669"/>
    <property type="project" value="TreeGrafter"/>
</dbReference>
<dbReference type="SUPFAM" id="SSF111369">
    <property type="entry name" value="HlyD-like secretion proteins"/>
    <property type="match status" value="1"/>
</dbReference>
<keyword evidence="7" id="KW-1185">Reference proteome</keyword>
<accession>A0A328FGY1</accession>
<dbReference type="RefSeq" id="WP_111956169.1">
    <property type="nucleotide sequence ID" value="NZ_CP036313.1"/>
</dbReference>
<dbReference type="Proteomes" id="UP000293902">
    <property type="component" value="Chromosome"/>
</dbReference>
<dbReference type="Gene3D" id="2.40.50.100">
    <property type="match status" value="1"/>
</dbReference>
<evidence type="ECO:0000313" key="6">
    <source>
        <dbReference type="Proteomes" id="UP000248798"/>
    </source>
</evidence>
<dbReference type="PANTHER" id="PTHR30469">
    <property type="entry name" value="MULTIDRUG RESISTANCE PROTEIN MDTA"/>
    <property type="match status" value="1"/>
</dbReference>
<name>A0A328FGY1_9BACT</name>
<gene>
    <name evidence="5" type="ORF">DO021_09855</name>
    <name evidence="4" type="ORF">EYB58_20485</name>
</gene>
<organism evidence="5 6">
    <name type="scientific">Desulfobacter hydrogenophilus</name>
    <dbReference type="NCBI Taxonomy" id="2291"/>
    <lineage>
        <taxon>Bacteria</taxon>
        <taxon>Pseudomonadati</taxon>
        <taxon>Thermodesulfobacteriota</taxon>
        <taxon>Desulfobacteria</taxon>
        <taxon>Desulfobacterales</taxon>
        <taxon>Desulfobacteraceae</taxon>
        <taxon>Desulfobacter</taxon>
    </lineage>
</organism>